<feature type="non-terminal residue" evidence="2">
    <location>
        <position position="1"/>
    </location>
</feature>
<accession>Q4TEG8</accession>
<reference evidence="2" key="1">
    <citation type="journal article" date="2004" name="Nature">
        <title>Genome duplication in the teleost fish Tetraodon nigroviridis reveals the early vertebrate proto-karyotype.</title>
        <authorList>
            <person name="Jaillon O."/>
            <person name="Aury J.-M."/>
            <person name="Brunet F."/>
            <person name="Petit J.-L."/>
            <person name="Stange-Thomann N."/>
            <person name="Mauceli E."/>
            <person name="Bouneau L."/>
            <person name="Fischer C."/>
            <person name="Ozouf-Costaz C."/>
            <person name="Bernot A."/>
            <person name="Nicaud S."/>
            <person name="Jaffe D."/>
            <person name="Fisher S."/>
            <person name="Lutfalla G."/>
            <person name="Dossat C."/>
            <person name="Segurens B."/>
            <person name="Dasilva C."/>
            <person name="Salanoubat M."/>
            <person name="Levy M."/>
            <person name="Boudet N."/>
            <person name="Castellano S."/>
            <person name="Anthouard V."/>
            <person name="Jubin C."/>
            <person name="Castelli V."/>
            <person name="Katinka M."/>
            <person name="Vacherie B."/>
            <person name="Biemont C."/>
            <person name="Skalli Z."/>
            <person name="Cattolico L."/>
            <person name="Poulain J."/>
            <person name="De Berardinis V."/>
            <person name="Cruaud C."/>
            <person name="Duprat S."/>
            <person name="Brottier P."/>
            <person name="Coutanceau J.-P."/>
            <person name="Gouzy J."/>
            <person name="Parra G."/>
            <person name="Lardier G."/>
            <person name="Chapple C."/>
            <person name="McKernan K.J."/>
            <person name="McEwan P."/>
            <person name="Bosak S."/>
            <person name="Kellis M."/>
            <person name="Volff J.-N."/>
            <person name="Guigo R."/>
            <person name="Zody M.C."/>
            <person name="Mesirov J."/>
            <person name="Lindblad-Toh K."/>
            <person name="Birren B."/>
            <person name="Nusbaum C."/>
            <person name="Kahn D."/>
            <person name="Robinson-Rechavi M."/>
            <person name="Laudet V."/>
            <person name="Schachter V."/>
            <person name="Quetier F."/>
            <person name="Saurin W."/>
            <person name="Scarpelli C."/>
            <person name="Wincker P."/>
            <person name="Lander E.S."/>
            <person name="Weissenbach J."/>
            <person name="Roest Crollius H."/>
        </authorList>
    </citation>
    <scope>NUCLEOTIDE SEQUENCE [LARGE SCALE GENOMIC DNA]</scope>
</reference>
<feature type="region of interest" description="Disordered" evidence="1">
    <location>
        <begin position="33"/>
        <end position="56"/>
    </location>
</feature>
<reference evidence="2" key="2">
    <citation type="submission" date="2004-02" db="EMBL/GenBank/DDBJ databases">
        <authorList>
            <consortium name="Genoscope"/>
            <consortium name="Whitehead Institute Centre for Genome Research"/>
        </authorList>
    </citation>
    <scope>NUCLEOTIDE SEQUENCE</scope>
</reference>
<evidence type="ECO:0000256" key="1">
    <source>
        <dbReference type="SAM" id="MobiDB-lite"/>
    </source>
</evidence>
<gene>
    <name evidence="2" type="ORF">GSTENG00002258001</name>
</gene>
<comment type="caution">
    <text evidence="2">The sequence shown here is derived from an EMBL/GenBank/DDBJ whole genome shotgun (WGS) entry which is preliminary data.</text>
</comment>
<proteinExistence type="predicted"/>
<name>Q4TEG8_TETNG</name>
<dbReference type="OrthoDB" id="20295at2759"/>
<organism evidence="2">
    <name type="scientific">Tetraodon nigroviridis</name>
    <name type="common">Spotted green pufferfish</name>
    <name type="synonym">Chelonodon nigroviridis</name>
    <dbReference type="NCBI Taxonomy" id="99883"/>
    <lineage>
        <taxon>Eukaryota</taxon>
        <taxon>Metazoa</taxon>
        <taxon>Chordata</taxon>
        <taxon>Craniata</taxon>
        <taxon>Vertebrata</taxon>
        <taxon>Euteleostomi</taxon>
        <taxon>Actinopterygii</taxon>
        <taxon>Neopterygii</taxon>
        <taxon>Teleostei</taxon>
        <taxon>Neoteleostei</taxon>
        <taxon>Acanthomorphata</taxon>
        <taxon>Eupercaria</taxon>
        <taxon>Tetraodontiformes</taxon>
        <taxon>Tetradontoidea</taxon>
        <taxon>Tetraodontidae</taxon>
        <taxon>Tetraodon</taxon>
    </lineage>
</organism>
<evidence type="ECO:0000313" key="2">
    <source>
        <dbReference type="EMBL" id="CAF88714.1"/>
    </source>
</evidence>
<dbReference type="EMBL" id="CAAE01005397">
    <property type="protein sequence ID" value="CAF88714.1"/>
    <property type="molecule type" value="Genomic_DNA"/>
</dbReference>
<dbReference type="KEGG" id="tng:GSTEN00002258G001"/>
<protein>
    <submittedName>
        <fullName evidence="2">(spotted green pufferfish) hypothetical protein</fullName>
    </submittedName>
</protein>
<sequence length="146" mass="15120">PSCSGSHEERLSASLDDALLSVLCGRPSFTSNLSLQRQPKPDSEPAHGTAGGRTCSACSRSVSVYSKSTPPVYPTRAATCFAVPACRANGNRWAPPVHPRPVTSSVLPAAGPPRAAASYACTADLRGPGTRTSSCAITRFIPVEVP</sequence>
<dbReference type="AlphaFoldDB" id="Q4TEG8"/>